<evidence type="ECO:0000313" key="1">
    <source>
        <dbReference type="EMBL" id="MDZ5000788.1"/>
    </source>
</evidence>
<name>A0AAW9I8P1_CLOPF</name>
<dbReference type="AlphaFoldDB" id="A0AAW9I8P1"/>
<protein>
    <submittedName>
        <fullName evidence="1">Uncharacterized protein</fullName>
    </submittedName>
</protein>
<dbReference type="Proteomes" id="UP001291306">
    <property type="component" value="Unassembled WGS sequence"/>
</dbReference>
<reference evidence="1" key="1">
    <citation type="submission" date="2019-11" db="EMBL/GenBank/DDBJ databases">
        <title>Characterization of Clostridium perfringens isolates from swine manure treated agricultural soils.</title>
        <authorList>
            <person name="Wushke S.T."/>
        </authorList>
    </citation>
    <scope>NUCLEOTIDE SEQUENCE</scope>
    <source>
        <strain evidence="1">X26</strain>
    </source>
</reference>
<evidence type="ECO:0000313" key="2">
    <source>
        <dbReference type="Proteomes" id="UP001291306"/>
    </source>
</evidence>
<sequence>MLIKKRSTLKPSKLISTIVLALMLAIGGFLPGSTLTAKANHFTETKMYSIHLLSTYERSVTYNLAPGTVIVMYPNSDRTVFTYLWADDLVKNNTVKTLVMAGVGSSSLGTAAMAKQIANELGEPVAGIVSGWGDSTIWYYGSQGYYVGRPNN</sequence>
<comment type="caution">
    <text evidence="1">The sequence shown here is derived from an EMBL/GenBank/DDBJ whole genome shotgun (WGS) entry which is preliminary data.</text>
</comment>
<gene>
    <name evidence="1" type="ORF">GNF79_17330</name>
</gene>
<proteinExistence type="predicted"/>
<dbReference type="RefSeq" id="WP_322459015.1">
    <property type="nucleotide sequence ID" value="NZ_WNVC01000678.1"/>
</dbReference>
<dbReference type="EMBL" id="WNVC01000678">
    <property type="protein sequence ID" value="MDZ5000788.1"/>
    <property type="molecule type" value="Genomic_DNA"/>
</dbReference>
<accession>A0AAW9I8P1</accession>
<feature type="non-terminal residue" evidence="1">
    <location>
        <position position="152"/>
    </location>
</feature>
<organism evidence="1 2">
    <name type="scientific">Clostridium perfringens</name>
    <dbReference type="NCBI Taxonomy" id="1502"/>
    <lineage>
        <taxon>Bacteria</taxon>
        <taxon>Bacillati</taxon>
        <taxon>Bacillota</taxon>
        <taxon>Clostridia</taxon>
        <taxon>Eubacteriales</taxon>
        <taxon>Clostridiaceae</taxon>
        <taxon>Clostridium</taxon>
    </lineage>
</organism>